<keyword evidence="3" id="KW-1185">Reference proteome</keyword>
<keyword evidence="1" id="KW-0175">Coiled coil</keyword>
<sequence>MIKRGAILSTRSLFFSQSVIVLLAMGQLSIAFADTERETVEQLQTRVKALQIELEKTRAALAKAEQEKQQSTAKLEALSQSQVEAEAKPDNKIRFGHLKVGGAIRANYAIGDYPETGGASRSFDDDGNFALDTFRLNLDYENGPYLGKLEYRWYNGYNFLHTGWLGYQFDDKRQIQVGVNRVPFGPGPYGVSQSWFFDQHYYLGLSDDMDLGVKYHQSTEQWDWDVAYYVSDEGSYTGSSHQSARYSYDVVNESGHGYKERNQFNLRGITHLGSGELKTDLGFSLQYSQLKSSGSQDDGHQYAVSGHMLNKWQAFTLATQLTYYRFDVDKDQPLGTSKLVQMGAYDFPNTVAAEAWIPAVSLSYRYDTNQLPWLDYVMPYVEYSVLLKDESDFNDSALATLGAAWASGNWYIYTDLSASNGNEFIGGDDPFGDRLGANQNDDWQTRFNINFGYYF</sequence>
<dbReference type="STRING" id="45496.SAMN04488079_11948"/>
<evidence type="ECO:0000256" key="1">
    <source>
        <dbReference type="SAM" id="Coils"/>
    </source>
</evidence>
<organism evidence="2 3">
    <name type="scientific">Methylophaga sulfidovorans</name>
    <dbReference type="NCBI Taxonomy" id="45496"/>
    <lineage>
        <taxon>Bacteria</taxon>
        <taxon>Pseudomonadati</taxon>
        <taxon>Pseudomonadota</taxon>
        <taxon>Gammaproteobacteria</taxon>
        <taxon>Thiotrichales</taxon>
        <taxon>Piscirickettsiaceae</taxon>
        <taxon>Methylophaga</taxon>
    </lineage>
</organism>
<dbReference type="AlphaFoldDB" id="A0A1I4BJV1"/>
<dbReference type="SUPFAM" id="SSF56935">
    <property type="entry name" value="Porins"/>
    <property type="match status" value="1"/>
</dbReference>
<evidence type="ECO:0000313" key="2">
    <source>
        <dbReference type="EMBL" id="SFK68793.1"/>
    </source>
</evidence>
<gene>
    <name evidence="2" type="ORF">SAMN04488079_11948</name>
</gene>
<dbReference type="EMBL" id="FOSH01000019">
    <property type="protein sequence ID" value="SFK68793.1"/>
    <property type="molecule type" value="Genomic_DNA"/>
</dbReference>
<evidence type="ECO:0000313" key="3">
    <source>
        <dbReference type="Proteomes" id="UP000198924"/>
    </source>
</evidence>
<evidence type="ECO:0008006" key="4">
    <source>
        <dbReference type="Google" id="ProtNLM"/>
    </source>
</evidence>
<reference evidence="3" key="1">
    <citation type="submission" date="2016-10" db="EMBL/GenBank/DDBJ databases">
        <authorList>
            <person name="Varghese N."/>
            <person name="Submissions S."/>
        </authorList>
    </citation>
    <scope>NUCLEOTIDE SEQUENCE [LARGE SCALE GENOMIC DNA]</scope>
    <source>
        <strain evidence="3">DSM 11578</strain>
    </source>
</reference>
<dbReference type="OrthoDB" id="625456at2"/>
<name>A0A1I4BJV1_9GAMM</name>
<proteinExistence type="predicted"/>
<dbReference type="Proteomes" id="UP000198924">
    <property type="component" value="Unassembled WGS sequence"/>
</dbReference>
<accession>A0A1I4BJV1</accession>
<feature type="coiled-coil region" evidence="1">
    <location>
        <begin position="33"/>
        <end position="81"/>
    </location>
</feature>
<protein>
    <recommendedName>
        <fullName evidence="4">Phosphate-selective porin O and P</fullName>
    </recommendedName>
</protein>